<evidence type="ECO:0000313" key="3">
    <source>
        <dbReference type="Proteomes" id="UP000288603"/>
    </source>
</evidence>
<dbReference type="EMBL" id="RZNC01000010">
    <property type="protein sequence ID" value="RWZ54822.1"/>
    <property type="molecule type" value="Genomic_DNA"/>
</dbReference>
<organism evidence="2 3">
    <name type="scientific">Labedella populi</name>
    <dbReference type="NCBI Taxonomy" id="2498850"/>
    <lineage>
        <taxon>Bacteria</taxon>
        <taxon>Bacillati</taxon>
        <taxon>Actinomycetota</taxon>
        <taxon>Actinomycetes</taxon>
        <taxon>Micrococcales</taxon>
        <taxon>Microbacteriaceae</taxon>
        <taxon>Labedella</taxon>
    </lineage>
</organism>
<dbReference type="OrthoDB" id="186135at2"/>
<keyword evidence="3" id="KW-1185">Reference proteome</keyword>
<name>A0A3S3ZGA7_9MICO</name>
<reference evidence="2 3" key="1">
    <citation type="submission" date="2018-12" db="EMBL/GenBank/DDBJ databases">
        <authorList>
            <person name="Li F."/>
        </authorList>
    </citation>
    <scope>NUCLEOTIDE SEQUENCE [LARGE SCALE GENOMIC DNA]</scope>
    <source>
        <strain evidence="2 3">8H24J-4-2</strain>
    </source>
</reference>
<evidence type="ECO:0000313" key="2">
    <source>
        <dbReference type="EMBL" id="RWZ54822.1"/>
    </source>
</evidence>
<accession>A0A3S3ZGA7</accession>
<comment type="caution">
    <text evidence="2">The sequence shown here is derived from an EMBL/GenBank/DDBJ whole genome shotgun (WGS) entry which is preliminary data.</text>
</comment>
<dbReference type="AlphaFoldDB" id="A0A3S3ZGA7"/>
<sequence>MAHSFARIIIVREGEADWIGEHHSQHVTLGDVLVIGANTRCGATLDYAMTATTMYLNDVSSRIRSSGSLPHLSPTGVMFDTIWRRIMSPRRYYESALTPQETLRHYSMSLSPSVRMAARADQASGPASDHIQKRRSPGESCLSPGLFIGMTGFEPATP</sequence>
<feature type="region of interest" description="Disordered" evidence="1">
    <location>
        <begin position="121"/>
        <end position="140"/>
    </location>
</feature>
<gene>
    <name evidence="2" type="ORF">ELQ92_16045</name>
</gene>
<proteinExistence type="predicted"/>
<dbReference type="Proteomes" id="UP000288603">
    <property type="component" value="Unassembled WGS sequence"/>
</dbReference>
<protein>
    <submittedName>
        <fullName evidence="2">Uncharacterized protein</fullName>
    </submittedName>
</protein>
<evidence type="ECO:0000256" key="1">
    <source>
        <dbReference type="SAM" id="MobiDB-lite"/>
    </source>
</evidence>